<accession>A0A1B7XQJ0</accession>
<name>A0A1B7XQJ0_COLHI</name>
<organism evidence="1 2">
    <name type="scientific">Colletotrichum higginsianum (strain IMI 349063)</name>
    <name type="common">Crucifer anthracnose fungus</name>
    <dbReference type="NCBI Taxonomy" id="759273"/>
    <lineage>
        <taxon>Eukaryota</taxon>
        <taxon>Fungi</taxon>
        <taxon>Dikarya</taxon>
        <taxon>Ascomycota</taxon>
        <taxon>Pezizomycotina</taxon>
        <taxon>Sordariomycetes</taxon>
        <taxon>Hypocreomycetidae</taxon>
        <taxon>Glomerellales</taxon>
        <taxon>Glomerellaceae</taxon>
        <taxon>Colletotrichum</taxon>
        <taxon>Colletotrichum destructivum species complex</taxon>
    </lineage>
</organism>
<protein>
    <submittedName>
        <fullName evidence="1">Uncharacterized protein</fullName>
    </submittedName>
</protein>
<gene>
    <name evidence="1" type="ORF">CH63R_14608</name>
</gene>
<sequence length="223" mass="24845">MLLHSLHAIMNCFNGRSRFAHTEAVSRHLTLRNVNEEYRDSGGRCWTEASPAELSGSADQSYIPSLVKFDNIVGHVSSEDSWLWEVKEFGSPREMFERCAEMVGECVQEGSLWTIPNGRLYMRSEAGTWSSELGTLAEDANRLMETLRGLEFVPLSCASVHAAMEASTDAKCVYLASKYMAFPRDSTPSTGLYGTLHNNQLIDMSPLEEDKEPDMAARSFGDT</sequence>
<keyword evidence="2" id="KW-1185">Reference proteome</keyword>
<dbReference type="Proteomes" id="UP000092177">
    <property type="component" value="Chromosome 12"/>
</dbReference>
<dbReference type="EMBL" id="LTAN01000012">
    <property type="protein sequence ID" value="OBR02036.1"/>
    <property type="molecule type" value="Genomic_DNA"/>
</dbReference>
<evidence type="ECO:0000313" key="1">
    <source>
        <dbReference type="EMBL" id="OBR02036.1"/>
    </source>
</evidence>
<comment type="caution">
    <text evidence="1">The sequence shown here is derived from an EMBL/GenBank/DDBJ whole genome shotgun (WGS) entry which is preliminary data.</text>
</comment>
<dbReference type="GeneID" id="28873689"/>
<evidence type="ECO:0000313" key="2">
    <source>
        <dbReference type="Proteomes" id="UP000092177"/>
    </source>
</evidence>
<dbReference type="RefSeq" id="XP_018150554.1">
    <property type="nucleotide sequence ID" value="XM_018309582.1"/>
</dbReference>
<dbReference type="AlphaFoldDB" id="A0A1B7XQJ0"/>
<proteinExistence type="predicted"/>
<dbReference type="VEuPathDB" id="FungiDB:CH63R_14608"/>
<reference evidence="2" key="1">
    <citation type="journal article" date="2017" name="BMC Genomics">
        <title>Gapless genome assembly of Colletotrichum higginsianum reveals chromosome structure and association of transposable elements with secondary metabolite gene clusters.</title>
        <authorList>
            <person name="Dallery J.-F."/>
            <person name="Lapalu N."/>
            <person name="Zampounis A."/>
            <person name="Pigne S."/>
            <person name="Luyten I."/>
            <person name="Amselem J."/>
            <person name="Wittenberg A.H.J."/>
            <person name="Zhou S."/>
            <person name="de Queiroz M.V."/>
            <person name="Robin G.P."/>
            <person name="Auger A."/>
            <person name="Hainaut M."/>
            <person name="Henrissat B."/>
            <person name="Kim K.-T."/>
            <person name="Lee Y.-H."/>
            <person name="Lespinet O."/>
            <person name="Schwartz D.C."/>
            <person name="Thon M.R."/>
            <person name="O'Connell R.J."/>
        </authorList>
    </citation>
    <scope>NUCLEOTIDE SEQUENCE [LARGE SCALE GENOMIC DNA]</scope>
    <source>
        <strain evidence="2">IMI 349063</strain>
    </source>
</reference>
<dbReference type="KEGG" id="chig:CH63R_14608"/>